<evidence type="ECO:0000313" key="1">
    <source>
        <dbReference type="EMBL" id="KAF8439374.1"/>
    </source>
</evidence>
<comment type="caution">
    <text evidence="1">The sequence shown here is derived from an EMBL/GenBank/DDBJ whole genome shotgun (WGS) entry which is preliminary data.</text>
</comment>
<accession>A0AAD4BTR6</accession>
<sequence>MILQRIWGIRGKENVGGFMVVCGMVLRLSSRRHHQRREGNSEWEKEHNDKKRRFFNRRIEAVKVEREKHVLGGYFALDIIVPCPNTSPHSVGVESEHEDIKGTGKKKRLVWWIPEITRVVLKKDMADSFTGMRSALYVHKSRVIRVITPG</sequence>
<name>A0AAD4BTR6_BOLED</name>
<dbReference type="EMBL" id="WHUW01000014">
    <property type="protein sequence ID" value="KAF8439374.1"/>
    <property type="molecule type" value="Genomic_DNA"/>
</dbReference>
<keyword evidence="2" id="KW-1185">Reference proteome</keyword>
<proteinExistence type="predicted"/>
<evidence type="ECO:0000313" key="2">
    <source>
        <dbReference type="Proteomes" id="UP001194468"/>
    </source>
</evidence>
<protein>
    <submittedName>
        <fullName evidence="1">Uncharacterized protein</fullName>
    </submittedName>
</protein>
<reference evidence="1" key="2">
    <citation type="journal article" date="2020" name="Nat. Commun.">
        <title>Large-scale genome sequencing of mycorrhizal fungi provides insights into the early evolution of symbiotic traits.</title>
        <authorList>
            <person name="Miyauchi S."/>
            <person name="Kiss E."/>
            <person name="Kuo A."/>
            <person name="Drula E."/>
            <person name="Kohler A."/>
            <person name="Sanchez-Garcia M."/>
            <person name="Morin E."/>
            <person name="Andreopoulos B."/>
            <person name="Barry K.W."/>
            <person name="Bonito G."/>
            <person name="Buee M."/>
            <person name="Carver A."/>
            <person name="Chen C."/>
            <person name="Cichocki N."/>
            <person name="Clum A."/>
            <person name="Culley D."/>
            <person name="Crous P.W."/>
            <person name="Fauchery L."/>
            <person name="Girlanda M."/>
            <person name="Hayes R.D."/>
            <person name="Keri Z."/>
            <person name="LaButti K."/>
            <person name="Lipzen A."/>
            <person name="Lombard V."/>
            <person name="Magnuson J."/>
            <person name="Maillard F."/>
            <person name="Murat C."/>
            <person name="Nolan M."/>
            <person name="Ohm R.A."/>
            <person name="Pangilinan J."/>
            <person name="Pereira M.F."/>
            <person name="Perotto S."/>
            <person name="Peter M."/>
            <person name="Pfister S."/>
            <person name="Riley R."/>
            <person name="Sitrit Y."/>
            <person name="Stielow J.B."/>
            <person name="Szollosi G."/>
            <person name="Zifcakova L."/>
            <person name="Stursova M."/>
            <person name="Spatafora J.W."/>
            <person name="Tedersoo L."/>
            <person name="Vaario L.M."/>
            <person name="Yamada A."/>
            <person name="Yan M."/>
            <person name="Wang P."/>
            <person name="Xu J."/>
            <person name="Bruns T."/>
            <person name="Baldrian P."/>
            <person name="Vilgalys R."/>
            <person name="Dunand C."/>
            <person name="Henrissat B."/>
            <person name="Grigoriev I.V."/>
            <person name="Hibbett D."/>
            <person name="Nagy L.G."/>
            <person name="Martin F.M."/>
        </authorList>
    </citation>
    <scope>NUCLEOTIDE SEQUENCE</scope>
    <source>
        <strain evidence="1">BED1</strain>
    </source>
</reference>
<organism evidence="1 2">
    <name type="scientific">Boletus edulis BED1</name>
    <dbReference type="NCBI Taxonomy" id="1328754"/>
    <lineage>
        <taxon>Eukaryota</taxon>
        <taxon>Fungi</taxon>
        <taxon>Dikarya</taxon>
        <taxon>Basidiomycota</taxon>
        <taxon>Agaricomycotina</taxon>
        <taxon>Agaricomycetes</taxon>
        <taxon>Agaricomycetidae</taxon>
        <taxon>Boletales</taxon>
        <taxon>Boletineae</taxon>
        <taxon>Boletaceae</taxon>
        <taxon>Boletoideae</taxon>
        <taxon>Boletus</taxon>
    </lineage>
</organism>
<reference evidence="1" key="1">
    <citation type="submission" date="2019-10" db="EMBL/GenBank/DDBJ databases">
        <authorList>
            <consortium name="DOE Joint Genome Institute"/>
            <person name="Kuo A."/>
            <person name="Miyauchi S."/>
            <person name="Kiss E."/>
            <person name="Drula E."/>
            <person name="Kohler A."/>
            <person name="Sanchez-Garcia M."/>
            <person name="Andreopoulos B."/>
            <person name="Barry K.W."/>
            <person name="Bonito G."/>
            <person name="Buee M."/>
            <person name="Carver A."/>
            <person name="Chen C."/>
            <person name="Cichocki N."/>
            <person name="Clum A."/>
            <person name="Culley D."/>
            <person name="Crous P.W."/>
            <person name="Fauchery L."/>
            <person name="Girlanda M."/>
            <person name="Hayes R."/>
            <person name="Keri Z."/>
            <person name="LaButti K."/>
            <person name="Lipzen A."/>
            <person name="Lombard V."/>
            <person name="Magnuson J."/>
            <person name="Maillard F."/>
            <person name="Morin E."/>
            <person name="Murat C."/>
            <person name="Nolan M."/>
            <person name="Ohm R."/>
            <person name="Pangilinan J."/>
            <person name="Pereira M."/>
            <person name="Perotto S."/>
            <person name="Peter M."/>
            <person name="Riley R."/>
            <person name="Sitrit Y."/>
            <person name="Stielow B."/>
            <person name="Szollosi G."/>
            <person name="Zifcakova L."/>
            <person name="Stursova M."/>
            <person name="Spatafora J.W."/>
            <person name="Tedersoo L."/>
            <person name="Vaario L.-M."/>
            <person name="Yamada A."/>
            <person name="Yan M."/>
            <person name="Wang P."/>
            <person name="Xu J."/>
            <person name="Bruns T."/>
            <person name="Baldrian P."/>
            <person name="Vilgalys R."/>
            <person name="Henrissat B."/>
            <person name="Grigoriev I.V."/>
            <person name="Hibbett D."/>
            <person name="Nagy L.G."/>
            <person name="Martin F.M."/>
        </authorList>
    </citation>
    <scope>NUCLEOTIDE SEQUENCE</scope>
    <source>
        <strain evidence="1">BED1</strain>
    </source>
</reference>
<gene>
    <name evidence="1" type="ORF">L210DRAFT_136021</name>
</gene>
<dbReference type="AlphaFoldDB" id="A0AAD4BTR6"/>
<dbReference type="Proteomes" id="UP001194468">
    <property type="component" value="Unassembled WGS sequence"/>
</dbReference>